<dbReference type="Proteomes" id="UP001569904">
    <property type="component" value="Unassembled WGS sequence"/>
</dbReference>
<dbReference type="PANTHER" id="PTHR32196:SF21">
    <property type="entry name" value="ABC TRANSPORTER PERMEASE PROTEIN YPHD-RELATED"/>
    <property type="match status" value="1"/>
</dbReference>
<feature type="transmembrane region" description="Helical" evidence="8">
    <location>
        <begin position="39"/>
        <end position="55"/>
    </location>
</feature>
<dbReference type="RefSeq" id="WP_371946251.1">
    <property type="nucleotide sequence ID" value="NZ_JAXCEH010000045.1"/>
</dbReference>
<feature type="transmembrane region" description="Helical" evidence="8">
    <location>
        <begin position="206"/>
        <end position="228"/>
    </location>
</feature>
<keyword evidence="10" id="KW-1185">Reference proteome</keyword>
<sequence>MLGRTGLLIAFALAVLTFSLIRPDTFFTADNLRSMLLQSAAPLILAVGLTILLVLGDFDLSIGSMLGLGGAAAVTMMALHGVPWQFAIAIAIGVAVVVGLLNGVIVAYFGTSSFVTTLAMGTVLVGIEFAFTDQKTIYEGVAQSYLSLGQSAPFWGINVQVWIAAGTAILVWLLLQHTEIGRFFHAIGGNPDAAYFSGIAVRRLRVLGFVLVAVAAAVAGILITAQAGSSAPQAGIPYLLPAYAAAFLGSTSFRPGQFNVAGTVVATLFLQVILTGLQMLQLSTAYINVVQGAVLIVAMLLSRLGQARA</sequence>
<feature type="transmembrane region" description="Helical" evidence="8">
    <location>
        <begin position="114"/>
        <end position="132"/>
    </location>
</feature>
<gene>
    <name evidence="9" type="ORF">SM436_36545</name>
</gene>
<keyword evidence="4" id="KW-0997">Cell inner membrane</keyword>
<evidence type="ECO:0000256" key="1">
    <source>
        <dbReference type="ARBA" id="ARBA00004651"/>
    </source>
</evidence>
<dbReference type="PANTHER" id="PTHR32196">
    <property type="entry name" value="ABC TRANSPORTER PERMEASE PROTEIN YPHD-RELATED-RELATED"/>
    <property type="match status" value="1"/>
</dbReference>
<feature type="transmembrane region" description="Helical" evidence="8">
    <location>
        <begin position="260"/>
        <end position="279"/>
    </location>
</feature>
<evidence type="ECO:0000256" key="3">
    <source>
        <dbReference type="ARBA" id="ARBA00022475"/>
    </source>
</evidence>
<evidence type="ECO:0000256" key="5">
    <source>
        <dbReference type="ARBA" id="ARBA00022692"/>
    </source>
</evidence>
<evidence type="ECO:0000313" key="10">
    <source>
        <dbReference type="Proteomes" id="UP001569904"/>
    </source>
</evidence>
<reference evidence="9 10" key="1">
    <citation type="submission" date="2023-11" db="EMBL/GenBank/DDBJ databases">
        <title>Actinomadura monticuli sp. nov., isolated from volcanic ash.</title>
        <authorList>
            <person name="Lee S.D."/>
            <person name="Yang H."/>
            <person name="Kim I.S."/>
        </authorList>
    </citation>
    <scope>NUCLEOTIDE SEQUENCE [LARGE SCALE GENOMIC DNA]</scope>
    <source>
        <strain evidence="9 10">DSM 45346</strain>
    </source>
</reference>
<feature type="transmembrane region" description="Helical" evidence="8">
    <location>
        <begin position="152"/>
        <end position="175"/>
    </location>
</feature>
<accession>A0ABV4RA01</accession>
<keyword evidence="5 8" id="KW-0812">Transmembrane</keyword>
<evidence type="ECO:0000256" key="7">
    <source>
        <dbReference type="ARBA" id="ARBA00023136"/>
    </source>
</evidence>
<comment type="subcellular location">
    <subcellularLocation>
        <location evidence="1">Cell membrane</location>
        <topology evidence="1">Multi-pass membrane protein</topology>
    </subcellularLocation>
</comment>
<name>A0ABV4RA01_9ACTN</name>
<organism evidence="9 10">
    <name type="scientific">Actinomadura chokoriensis</name>
    <dbReference type="NCBI Taxonomy" id="454156"/>
    <lineage>
        <taxon>Bacteria</taxon>
        <taxon>Bacillati</taxon>
        <taxon>Actinomycetota</taxon>
        <taxon>Actinomycetes</taxon>
        <taxon>Streptosporangiales</taxon>
        <taxon>Thermomonosporaceae</taxon>
        <taxon>Actinomadura</taxon>
    </lineage>
</organism>
<feature type="transmembrane region" description="Helical" evidence="8">
    <location>
        <begin position="62"/>
        <end position="80"/>
    </location>
</feature>
<keyword evidence="6 8" id="KW-1133">Transmembrane helix</keyword>
<feature type="transmembrane region" description="Helical" evidence="8">
    <location>
        <begin position="234"/>
        <end position="253"/>
    </location>
</feature>
<evidence type="ECO:0000256" key="6">
    <source>
        <dbReference type="ARBA" id="ARBA00022989"/>
    </source>
</evidence>
<feature type="transmembrane region" description="Helical" evidence="8">
    <location>
        <begin position="285"/>
        <end position="304"/>
    </location>
</feature>
<protein>
    <submittedName>
        <fullName evidence="9">ABC transporter permease</fullName>
    </submittedName>
</protein>
<proteinExistence type="predicted"/>
<dbReference type="CDD" id="cd06579">
    <property type="entry name" value="TM_PBP1_transp_AraH_like"/>
    <property type="match status" value="1"/>
</dbReference>
<dbReference type="InterPro" id="IPR001851">
    <property type="entry name" value="ABC_transp_permease"/>
</dbReference>
<feature type="transmembrane region" description="Helical" evidence="8">
    <location>
        <begin position="86"/>
        <end position="109"/>
    </location>
</feature>
<evidence type="ECO:0000256" key="2">
    <source>
        <dbReference type="ARBA" id="ARBA00022448"/>
    </source>
</evidence>
<dbReference type="Pfam" id="PF02653">
    <property type="entry name" value="BPD_transp_2"/>
    <property type="match status" value="1"/>
</dbReference>
<evidence type="ECO:0000313" key="9">
    <source>
        <dbReference type="EMBL" id="MFA1559234.1"/>
    </source>
</evidence>
<keyword evidence="3" id="KW-1003">Cell membrane</keyword>
<evidence type="ECO:0000256" key="4">
    <source>
        <dbReference type="ARBA" id="ARBA00022519"/>
    </source>
</evidence>
<dbReference type="EMBL" id="JAXCEH010000045">
    <property type="protein sequence ID" value="MFA1559234.1"/>
    <property type="molecule type" value="Genomic_DNA"/>
</dbReference>
<evidence type="ECO:0000256" key="8">
    <source>
        <dbReference type="SAM" id="Phobius"/>
    </source>
</evidence>
<keyword evidence="7 8" id="KW-0472">Membrane</keyword>
<comment type="caution">
    <text evidence="9">The sequence shown here is derived from an EMBL/GenBank/DDBJ whole genome shotgun (WGS) entry which is preliminary data.</text>
</comment>
<keyword evidence="2" id="KW-0813">Transport</keyword>